<dbReference type="AlphaFoldDB" id="A0A1L5PD13"/>
<geneLocation type="plasmid" evidence="2">
    <name>prsp8c3c</name>
</geneLocation>
<dbReference type="Proteomes" id="UP000185109">
    <property type="component" value="Plasmid pRsp8C3c"/>
</dbReference>
<evidence type="ECO:0000313" key="1">
    <source>
        <dbReference type="EMBL" id="APO78003.1"/>
    </source>
</evidence>
<organism evidence="1 2">
    <name type="scientific">Rhizobium etli 8C-3</name>
    <dbReference type="NCBI Taxonomy" id="538025"/>
    <lineage>
        <taxon>Bacteria</taxon>
        <taxon>Pseudomonadati</taxon>
        <taxon>Pseudomonadota</taxon>
        <taxon>Alphaproteobacteria</taxon>
        <taxon>Hyphomicrobiales</taxon>
        <taxon>Rhizobiaceae</taxon>
        <taxon>Rhizobium/Agrobacterium group</taxon>
        <taxon>Rhizobium</taxon>
    </lineage>
</organism>
<reference evidence="1 2" key="1">
    <citation type="submission" date="2016-09" db="EMBL/GenBank/DDBJ databases">
        <title>The complete genome sequences of Rhizobium gallicum, symbiovars gallicum and phaseoli, symbionts associated to common bean (Phaseolus vulgaris).</title>
        <authorList>
            <person name="Bustos P."/>
            <person name="Santamaria R.I."/>
            <person name="Perez-Carrascal O.M."/>
            <person name="Juarez S."/>
            <person name="Lozano L."/>
            <person name="Martinez-Flores I."/>
            <person name="Martinez-Romero E."/>
            <person name="Cevallos M."/>
            <person name="Romero D."/>
            <person name="Davila G."/>
            <person name="Gonzalez V."/>
        </authorList>
    </citation>
    <scope>NUCLEOTIDE SEQUENCE [LARGE SCALE GENOMIC DNA]</scope>
    <source>
        <strain evidence="1 2">8C-3</strain>
        <plasmid evidence="2">Plasmid prsp8c3c</plasmid>
    </source>
</reference>
<sequence length="67" mass="7494">MQRRTRHHSDILKHFSVLEGWAAAGGTSFMLWLSVNVERHMEARCLLALGTESAANALIAETDSERL</sequence>
<proteinExistence type="predicted"/>
<gene>
    <name evidence="1" type="ORF">AM571_PC00263</name>
</gene>
<keyword evidence="1" id="KW-0614">Plasmid</keyword>
<name>A0A1L5PD13_RHIET</name>
<protein>
    <submittedName>
        <fullName evidence="1">Uncharacterized protein</fullName>
    </submittedName>
</protein>
<dbReference type="EMBL" id="CP017244">
    <property type="protein sequence ID" value="APO78003.1"/>
    <property type="molecule type" value="Genomic_DNA"/>
</dbReference>
<evidence type="ECO:0000313" key="2">
    <source>
        <dbReference type="Proteomes" id="UP000185109"/>
    </source>
</evidence>
<accession>A0A1L5PD13</accession>